<accession>A0A2T2WH95</accession>
<dbReference type="AlphaFoldDB" id="A0A2T2WH95"/>
<proteinExistence type="inferred from homology"/>
<organism evidence="3 4">
    <name type="scientific">Sulfobacillus acidophilus</name>
    <dbReference type="NCBI Taxonomy" id="53633"/>
    <lineage>
        <taxon>Bacteria</taxon>
        <taxon>Bacillati</taxon>
        <taxon>Bacillota</taxon>
        <taxon>Clostridia</taxon>
        <taxon>Eubacteriales</taxon>
        <taxon>Clostridiales Family XVII. Incertae Sedis</taxon>
        <taxon>Sulfobacillus</taxon>
    </lineage>
</organism>
<comment type="similarity">
    <text evidence="1">Belongs to the UPF0213 family.</text>
</comment>
<dbReference type="SUPFAM" id="SSF82771">
    <property type="entry name" value="GIY-YIG endonuclease"/>
    <property type="match status" value="1"/>
</dbReference>
<dbReference type="PROSITE" id="PS50164">
    <property type="entry name" value="GIY_YIG"/>
    <property type="match status" value="1"/>
</dbReference>
<sequence>MASSLKTAEWSVYLIRCGDGTFYTGIAVDVQRRFQSHCRGRGARYTRGRGPLQLCWWTGPLTHGEALKAERRIKRWPHARKAALVDAQAQGGEPSHG</sequence>
<dbReference type="CDD" id="cd10456">
    <property type="entry name" value="GIY-YIG_UPF0213"/>
    <property type="match status" value="1"/>
</dbReference>
<dbReference type="PANTHER" id="PTHR34477">
    <property type="entry name" value="UPF0213 PROTEIN YHBQ"/>
    <property type="match status" value="1"/>
</dbReference>
<dbReference type="EMBL" id="PXYV01000031">
    <property type="protein sequence ID" value="PSR21595.1"/>
    <property type="molecule type" value="Genomic_DNA"/>
</dbReference>
<evidence type="ECO:0000256" key="1">
    <source>
        <dbReference type="ARBA" id="ARBA00007435"/>
    </source>
</evidence>
<dbReference type="Pfam" id="PF01541">
    <property type="entry name" value="GIY-YIG"/>
    <property type="match status" value="1"/>
</dbReference>
<evidence type="ECO:0000313" key="4">
    <source>
        <dbReference type="Proteomes" id="UP000241848"/>
    </source>
</evidence>
<dbReference type="Proteomes" id="UP000241848">
    <property type="component" value="Unassembled WGS sequence"/>
</dbReference>
<name>A0A2T2WH95_9FIRM</name>
<feature type="domain" description="GIY-YIG" evidence="2">
    <location>
        <begin position="8"/>
        <end position="83"/>
    </location>
</feature>
<evidence type="ECO:0000259" key="2">
    <source>
        <dbReference type="PROSITE" id="PS50164"/>
    </source>
</evidence>
<dbReference type="PANTHER" id="PTHR34477:SF1">
    <property type="entry name" value="UPF0213 PROTEIN YHBQ"/>
    <property type="match status" value="1"/>
</dbReference>
<dbReference type="InterPro" id="IPR035901">
    <property type="entry name" value="GIY-YIG_endonuc_sf"/>
</dbReference>
<protein>
    <recommendedName>
        <fullName evidence="2">GIY-YIG domain-containing protein</fullName>
    </recommendedName>
</protein>
<dbReference type="InterPro" id="IPR000305">
    <property type="entry name" value="GIY-YIG_endonuc"/>
</dbReference>
<gene>
    <name evidence="3" type="ORF">C7B45_10315</name>
</gene>
<evidence type="ECO:0000313" key="3">
    <source>
        <dbReference type="EMBL" id="PSR21595.1"/>
    </source>
</evidence>
<comment type="caution">
    <text evidence="3">The sequence shown here is derived from an EMBL/GenBank/DDBJ whole genome shotgun (WGS) entry which is preliminary data.</text>
</comment>
<reference evidence="3 4" key="1">
    <citation type="journal article" date="2014" name="BMC Genomics">
        <title>Comparison of environmental and isolate Sulfobacillus genomes reveals diverse carbon, sulfur, nitrogen, and hydrogen metabolisms.</title>
        <authorList>
            <person name="Justice N.B."/>
            <person name="Norman A."/>
            <person name="Brown C.T."/>
            <person name="Singh A."/>
            <person name="Thomas B.C."/>
            <person name="Banfield J.F."/>
        </authorList>
    </citation>
    <scope>NUCLEOTIDE SEQUENCE [LARGE SCALE GENOMIC DNA]</scope>
    <source>
        <strain evidence="3">AMDSBA3</strain>
    </source>
</reference>
<dbReference type="InterPro" id="IPR050190">
    <property type="entry name" value="UPF0213_domain"/>
</dbReference>
<dbReference type="Gene3D" id="3.40.1440.10">
    <property type="entry name" value="GIY-YIG endonuclease"/>
    <property type="match status" value="1"/>
</dbReference>